<organism evidence="1 2">
    <name type="scientific">Neolecta irregularis (strain DAH-3)</name>
    <dbReference type="NCBI Taxonomy" id="1198029"/>
    <lineage>
        <taxon>Eukaryota</taxon>
        <taxon>Fungi</taxon>
        <taxon>Dikarya</taxon>
        <taxon>Ascomycota</taxon>
        <taxon>Taphrinomycotina</taxon>
        <taxon>Neolectales</taxon>
        <taxon>Neolectaceae</taxon>
        <taxon>Neolecta</taxon>
    </lineage>
</organism>
<proteinExistence type="predicted"/>
<dbReference type="EMBL" id="LXFE01002488">
    <property type="protein sequence ID" value="OLL22975.1"/>
    <property type="molecule type" value="Genomic_DNA"/>
</dbReference>
<comment type="caution">
    <text evidence="1">The sequence shown here is derived from an EMBL/GenBank/DDBJ whole genome shotgun (WGS) entry which is preliminary data.</text>
</comment>
<gene>
    <name evidence="1" type="ORF">NEOLI_005217</name>
</gene>
<dbReference type="AlphaFoldDB" id="A0A1U7LJZ0"/>
<keyword evidence="2" id="KW-1185">Reference proteome</keyword>
<evidence type="ECO:0000313" key="1">
    <source>
        <dbReference type="EMBL" id="OLL22975.1"/>
    </source>
</evidence>
<dbReference type="Proteomes" id="UP000186594">
    <property type="component" value="Unassembled WGS sequence"/>
</dbReference>
<reference evidence="1 2" key="1">
    <citation type="submission" date="2016-04" db="EMBL/GenBank/DDBJ databases">
        <title>Evolutionary innovation and constraint leading to complex multicellularity in the Ascomycota.</title>
        <authorList>
            <person name="Cisse O."/>
            <person name="Nguyen A."/>
            <person name="Hewitt D.A."/>
            <person name="Jedd G."/>
            <person name="Stajich J.E."/>
        </authorList>
    </citation>
    <scope>NUCLEOTIDE SEQUENCE [LARGE SCALE GENOMIC DNA]</scope>
    <source>
        <strain evidence="1 2">DAH-3</strain>
    </source>
</reference>
<name>A0A1U7LJZ0_NEOID</name>
<protein>
    <submittedName>
        <fullName evidence="1">Uncharacterized protein</fullName>
    </submittedName>
</protein>
<accession>A0A1U7LJZ0</accession>
<evidence type="ECO:0000313" key="2">
    <source>
        <dbReference type="Proteomes" id="UP000186594"/>
    </source>
</evidence>
<sequence>MKFATSLVAFAAISQGVSFILTIDGYATYIDNNMLKSDDTDNHEVFDFNFYNSHLHYKNDAACIKSSGLIGFGTKGCGTQKATSFSKIFTYLNSDSGSDFAVCNNVVQVSGKGCGSPATKITIAS</sequence>